<keyword evidence="6" id="KW-0902">Two-component regulatory system</keyword>
<sequence length="327" mass="37709">MKMSDYDKDFVRVLLNNLEEAIFLLDKTTITFANEMAKSFFGPSEGMDIFDLLIFEKSTLLVDSIHERKPLNIESKVFLSKKGGWCDFYIRYIPEIEALLMRDVSFIKIIEEAKLNMSVLISHELKNPLGVIESIVSDMLENEEDEEKIEKLWKIEKQSKRLNRIIQQIEYITMAQLGLYVPRKETLNVQKIISEVMEEIEELRKKKEIEISINLETKTIEADGFIIRTILKNLLSNALKYSFEKSKVILEFSAERMSIQDFGIGVPDSEKEKIFGRFYRTPSAVKMASGSGLGLAVVKHLASIANYKIEFESQHLIGTKVIVWFGE</sequence>
<evidence type="ECO:0000313" key="9">
    <source>
        <dbReference type="Proteomes" id="UP000002415"/>
    </source>
</evidence>
<dbReference type="InterPro" id="IPR005467">
    <property type="entry name" value="His_kinase_dom"/>
</dbReference>
<dbReference type="GO" id="GO:0004721">
    <property type="term" value="F:phosphoprotein phosphatase activity"/>
    <property type="evidence" value="ECO:0007669"/>
    <property type="project" value="TreeGrafter"/>
</dbReference>
<evidence type="ECO:0000256" key="5">
    <source>
        <dbReference type="ARBA" id="ARBA00022777"/>
    </source>
</evidence>
<dbReference type="AlphaFoldDB" id="A7HMZ9"/>
<reference evidence="8 9" key="2">
    <citation type="journal article" date="2009" name="Proc. Natl. Acad. Sci. U.S.A.">
        <title>On the chimeric nature, thermophilic origin, and phylogenetic placement of the Thermotogales.</title>
        <authorList>
            <person name="Zhaxybayeva O."/>
            <person name="Swithers K.S."/>
            <person name="Lapierre P."/>
            <person name="Fournier G.P."/>
            <person name="Bickhart D.M."/>
            <person name="DeBoy R.T."/>
            <person name="Nelson K.E."/>
            <person name="Nesbo C.L."/>
            <person name="Doolittle W.F."/>
            <person name="Gogarten J.P."/>
            <person name="Noll K.M."/>
        </authorList>
    </citation>
    <scope>NUCLEOTIDE SEQUENCE [LARGE SCALE GENOMIC DNA]</scope>
    <source>
        <strain evidence="9">ATCC 35602 / DSM 5306 / Rt17-B1</strain>
    </source>
</reference>
<dbReference type="InterPro" id="IPR003594">
    <property type="entry name" value="HATPase_dom"/>
</dbReference>
<dbReference type="Pfam" id="PF00512">
    <property type="entry name" value="HisKA"/>
    <property type="match status" value="1"/>
</dbReference>
<dbReference type="Pfam" id="PF13188">
    <property type="entry name" value="PAS_8"/>
    <property type="match status" value="1"/>
</dbReference>
<dbReference type="HOGENOM" id="CLU_000445_89_2_0"/>
<proteinExistence type="predicted"/>
<evidence type="ECO:0000256" key="6">
    <source>
        <dbReference type="ARBA" id="ARBA00023012"/>
    </source>
</evidence>
<dbReference type="GO" id="GO:0005886">
    <property type="term" value="C:plasma membrane"/>
    <property type="evidence" value="ECO:0007669"/>
    <property type="project" value="TreeGrafter"/>
</dbReference>
<evidence type="ECO:0000256" key="3">
    <source>
        <dbReference type="ARBA" id="ARBA00022553"/>
    </source>
</evidence>
<dbReference type="STRING" id="381764.Fnod_1439"/>
<dbReference type="Proteomes" id="UP000002415">
    <property type="component" value="Chromosome"/>
</dbReference>
<reference evidence="8 9" key="1">
    <citation type="submission" date="2007-07" db="EMBL/GenBank/DDBJ databases">
        <title>Complete sequence of Fervidobacterium nodosum Rt17-B1.</title>
        <authorList>
            <consortium name="US DOE Joint Genome Institute"/>
            <person name="Copeland A."/>
            <person name="Lucas S."/>
            <person name="Lapidus A."/>
            <person name="Barry K."/>
            <person name="Glavina del Rio T."/>
            <person name="Dalin E."/>
            <person name="Tice H."/>
            <person name="Pitluck S."/>
            <person name="Saunders E."/>
            <person name="Brettin T."/>
            <person name="Bruce D."/>
            <person name="Detter J.C."/>
            <person name="Han C."/>
            <person name="Schmutz J."/>
            <person name="Larimer F."/>
            <person name="Land M."/>
            <person name="Hauser L."/>
            <person name="Kyrpides N."/>
            <person name="Mikhailova N."/>
            <person name="Nelson K."/>
            <person name="Gogarten J.P."/>
            <person name="Noll K."/>
            <person name="Richardson P."/>
        </authorList>
    </citation>
    <scope>NUCLEOTIDE SEQUENCE [LARGE SCALE GENOMIC DNA]</scope>
    <source>
        <strain evidence="9">ATCC 35602 / DSM 5306 / Rt17-B1</strain>
    </source>
</reference>
<keyword evidence="4" id="KW-0808">Transferase</keyword>
<evidence type="ECO:0000256" key="2">
    <source>
        <dbReference type="ARBA" id="ARBA00012438"/>
    </source>
</evidence>
<dbReference type="InterPro" id="IPR036097">
    <property type="entry name" value="HisK_dim/P_sf"/>
</dbReference>
<dbReference type="Gene3D" id="3.30.565.10">
    <property type="entry name" value="Histidine kinase-like ATPase, C-terminal domain"/>
    <property type="match status" value="1"/>
</dbReference>
<dbReference type="KEGG" id="fno:Fnod_1439"/>
<dbReference type="InterPro" id="IPR036890">
    <property type="entry name" value="HATPase_C_sf"/>
</dbReference>
<dbReference type="GO" id="GO:0016036">
    <property type="term" value="P:cellular response to phosphate starvation"/>
    <property type="evidence" value="ECO:0007669"/>
    <property type="project" value="TreeGrafter"/>
</dbReference>
<dbReference type="PANTHER" id="PTHR45453">
    <property type="entry name" value="PHOSPHATE REGULON SENSOR PROTEIN PHOR"/>
    <property type="match status" value="1"/>
</dbReference>
<evidence type="ECO:0000259" key="7">
    <source>
        <dbReference type="PROSITE" id="PS50109"/>
    </source>
</evidence>
<dbReference type="SMART" id="SM00387">
    <property type="entry name" value="HATPase_c"/>
    <property type="match status" value="1"/>
</dbReference>
<dbReference type="EMBL" id="CP000771">
    <property type="protein sequence ID" value="ABS61282.1"/>
    <property type="molecule type" value="Genomic_DNA"/>
</dbReference>
<dbReference type="InterPro" id="IPR050351">
    <property type="entry name" value="BphY/WalK/GraS-like"/>
</dbReference>
<dbReference type="InterPro" id="IPR004358">
    <property type="entry name" value="Sig_transdc_His_kin-like_C"/>
</dbReference>
<dbReference type="CDD" id="cd00082">
    <property type="entry name" value="HisKA"/>
    <property type="match status" value="1"/>
</dbReference>
<gene>
    <name evidence="8" type="ordered locus">Fnod_1439</name>
</gene>
<keyword evidence="9" id="KW-1185">Reference proteome</keyword>
<dbReference type="EC" id="2.7.13.3" evidence="2"/>
<dbReference type="PANTHER" id="PTHR45453:SF1">
    <property type="entry name" value="PHOSPHATE REGULON SENSOR PROTEIN PHOR"/>
    <property type="match status" value="1"/>
</dbReference>
<keyword evidence="3" id="KW-0597">Phosphoprotein</keyword>
<feature type="domain" description="Histidine kinase" evidence="7">
    <location>
        <begin position="120"/>
        <end position="327"/>
    </location>
</feature>
<dbReference type="InterPro" id="IPR000014">
    <property type="entry name" value="PAS"/>
</dbReference>
<dbReference type="PRINTS" id="PR00344">
    <property type="entry name" value="BCTRLSENSOR"/>
</dbReference>
<dbReference type="SUPFAM" id="SSF47384">
    <property type="entry name" value="Homodimeric domain of signal transducing histidine kinase"/>
    <property type="match status" value="1"/>
</dbReference>
<dbReference type="GO" id="GO:0000155">
    <property type="term" value="F:phosphorelay sensor kinase activity"/>
    <property type="evidence" value="ECO:0007669"/>
    <property type="project" value="InterPro"/>
</dbReference>
<dbReference type="SUPFAM" id="SSF55874">
    <property type="entry name" value="ATPase domain of HSP90 chaperone/DNA topoisomerase II/histidine kinase"/>
    <property type="match status" value="1"/>
</dbReference>
<dbReference type="InterPro" id="IPR003661">
    <property type="entry name" value="HisK_dim/P_dom"/>
</dbReference>
<protein>
    <recommendedName>
        <fullName evidence="2">histidine kinase</fullName>
        <ecNumber evidence="2">2.7.13.3</ecNumber>
    </recommendedName>
</protein>
<keyword evidence="5 8" id="KW-0418">Kinase</keyword>
<comment type="catalytic activity">
    <reaction evidence="1">
        <text>ATP + protein L-histidine = ADP + protein N-phospho-L-histidine.</text>
        <dbReference type="EC" id="2.7.13.3"/>
    </reaction>
</comment>
<dbReference type="SMART" id="SM00388">
    <property type="entry name" value="HisKA"/>
    <property type="match status" value="1"/>
</dbReference>
<dbReference type="Pfam" id="PF02518">
    <property type="entry name" value="HATPase_c"/>
    <property type="match status" value="1"/>
</dbReference>
<evidence type="ECO:0000313" key="8">
    <source>
        <dbReference type="EMBL" id="ABS61282.1"/>
    </source>
</evidence>
<organism evidence="8 9">
    <name type="scientific">Fervidobacterium nodosum (strain ATCC 35602 / DSM 5306 / Rt17-B1)</name>
    <dbReference type="NCBI Taxonomy" id="381764"/>
    <lineage>
        <taxon>Bacteria</taxon>
        <taxon>Thermotogati</taxon>
        <taxon>Thermotogota</taxon>
        <taxon>Thermotogae</taxon>
        <taxon>Thermotogales</taxon>
        <taxon>Fervidobacteriaceae</taxon>
        <taxon>Fervidobacterium</taxon>
    </lineage>
</organism>
<evidence type="ECO:0000256" key="4">
    <source>
        <dbReference type="ARBA" id="ARBA00022679"/>
    </source>
</evidence>
<evidence type="ECO:0000256" key="1">
    <source>
        <dbReference type="ARBA" id="ARBA00000085"/>
    </source>
</evidence>
<accession>A7HMZ9</accession>
<dbReference type="eggNOG" id="COG2205">
    <property type="taxonomic scope" value="Bacteria"/>
</dbReference>
<name>A7HMZ9_FERNB</name>
<dbReference type="PROSITE" id="PS50109">
    <property type="entry name" value="HIS_KIN"/>
    <property type="match status" value="1"/>
</dbReference>
<dbReference type="Gene3D" id="1.10.287.130">
    <property type="match status" value="1"/>
</dbReference>